<sequence>MSVTPEPPRSPLMKAIEKPRKIPVIDAAGEYATFVVRAIAAFRHLPKFTAEVLRQVGFLVAGSALVIIFICFIVGAACGIAAESIGQAIGASVTGPIFSSFCVNREIVPFLFGFILAAKVGGGIVAQLGAMRVNQEVDAMEIIGIPSLAFTVSTRMLASAIVLPILYLISLGAAEGASWIGSYVRSQTVSQGTWEFVYYTVTNPMDIVFSFIKGLVISAGVVTVALYFGYRVRGGPVEVGTATAQSMAVNLILVTVLNMTMTFLFFGFNPRLPIA</sequence>
<comment type="caution">
    <text evidence="2">The sequence shown here is derived from an EMBL/GenBank/DDBJ whole genome shotgun (WGS) entry which is preliminary data.</text>
</comment>
<dbReference type="EMBL" id="PYYB01000002">
    <property type="protein sequence ID" value="PTL56296.1"/>
    <property type="molecule type" value="Genomic_DNA"/>
</dbReference>
<gene>
    <name evidence="2" type="ORF">C7Y72_15075</name>
</gene>
<name>A0A2T4UET8_9ACTN</name>
<protein>
    <submittedName>
        <fullName evidence="2">ABC transporter permease</fullName>
    </submittedName>
</protein>
<accession>A0A2T4UET8</accession>
<keyword evidence="1" id="KW-1133">Transmembrane helix</keyword>
<evidence type="ECO:0000313" key="2">
    <source>
        <dbReference type="EMBL" id="PTL56296.1"/>
    </source>
</evidence>
<dbReference type="GO" id="GO:0005548">
    <property type="term" value="F:phospholipid transporter activity"/>
    <property type="evidence" value="ECO:0007669"/>
    <property type="project" value="TreeGrafter"/>
</dbReference>
<keyword evidence="1" id="KW-0472">Membrane</keyword>
<dbReference type="PANTHER" id="PTHR30188:SF13">
    <property type="entry name" value="CONSERVED HYPOTHETICAL INTEGRAL MEMBRANE PROTEIN YRBE3B"/>
    <property type="match status" value="1"/>
</dbReference>
<feature type="transmembrane region" description="Helical" evidence="1">
    <location>
        <begin position="207"/>
        <end position="228"/>
    </location>
</feature>
<dbReference type="Pfam" id="PF02405">
    <property type="entry name" value="MlaE"/>
    <property type="match status" value="1"/>
</dbReference>
<dbReference type="PANTHER" id="PTHR30188">
    <property type="entry name" value="ABC TRANSPORTER PERMEASE PROTEIN-RELATED"/>
    <property type="match status" value="1"/>
</dbReference>
<feature type="transmembrane region" description="Helical" evidence="1">
    <location>
        <begin position="107"/>
        <end position="130"/>
    </location>
</feature>
<feature type="transmembrane region" description="Helical" evidence="1">
    <location>
        <begin position="142"/>
        <end position="169"/>
    </location>
</feature>
<dbReference type="GO" id="GO:0043190">
    <property type="term" value="C:ATP-binding cassette (ABC) transporter complex"/>
    <property type="evidence" value="ECO:0007669"/>
    <property type="project" value="InterPro"/>
</dbReference>
<organism evidence="2 3">
    <name type="scientific">Paraconexibacter algicola</name>
    <dbReference type="NCBI Taxonomy" id="2133960"/>
    <lineage>
        <taxon>Bacteria</taxon>
        <taxon>Bacillati</taxon>
        <taxon>Actinomycetota</taxon>
        <taxon>Thermoleophilia</taxon>
        <taxon>Solirubrobacterales</taxon>
        <taxon>Paraconexibacteraceae</taxon>
        <taxon>Paraconexibacter</taxon>
    </lineage>
</organism>
<dbReference type="RefSeq" id="WP_107570015.1">
    <property type="nucleotide sequence ID" value="NZ_PYYB01000002.1"/>
</dbReference>
<feature type="transmembrane region" description="Helical" evidence="1">
    <location>
        <begin position="56"/>
        <end position="82"/>
    </location>
</feature>
<keyword evidence="3" id="KW-1185">Reference proteome</keyword>
<dbReference type="Proteomes" id="UP000240739">
    <property type="component" value="Unassembled WGS sequence"/>
</dbReference>
<evidence type="ECO:0000256" key="1">
    <source>
        <dbReference type="SAM" id="Phobius"/>
    </source>
</evidence>
<feature type="transmembrane region" description="Helical" evidence="1">
    <location>
        <begin position="248"/>
        <end position="268"/>
    </location>
</feature>
<evidence type="ECO:0000313" key="3">
    <source>
        <dbReference type="Proteomes" id="UP000240739"/>
    </source>
</evidence>
<reference evidence="2 3" key="1">
    <citation type="submission" date="2018-03" db="EMBL/GenBank/DDBJ databases">
        <title>Aquarubrobacter algicola gen. nov., sp. nov., a novel actinobacterium isolated from shallow eutrophic lake during the end of cyanobacterial harmful algal blooms.</title>
        <authorList>
            <person name="Chun S.J."/>
        </authorList>
    </citation>
    <scope>NUCLEOTIDE SEQUENCE [LARGE SCALE GENOMIC DNA]</scope>
    <source>
        <strain evidence="2 3">Seoho-28</strain>
    </source>
</reference>
<keyword evidence="1" id="KW-0812">Transmembrane</keyword>
<dbReference type="AlphaFoldDB" id="A0A2T4UET8"/>
<dbReference type="OrthoDB" id="3745645at2"/>
<dbReference type="InterPro" id="IPR030802">
    <property type="entry name" value="Permease_MalE"/>
</dbReference>
<proteinExistence type="predicted"/>